<evidence type="ECO:0000313" key="1">
    <source>
        <dbReference type="EMBL" id="GBF95564.1"/>
    </source>
</evidence>
<evidence type="ECO:0000313" key="2">
    <source>
        <dbReference type="Proteomes" id="UP000247498"/>
    </source>
</evidence>
<organism evidence="1 2">
    <name type="scientific">Raphidocelis subcapitata</name>
    <dbReference type="NCBI Taxonomy" id="307507"/>
    <lineage>
        <taxon>Eukaryota</taxon>
        <taxon>Viridiplantae</taxon>
        <taxon>Chlorophyta</taxon>
        <taxon>core chlorophytes</taxon>
        <taxon>Chlorophyceae</taxon>
        <taxon>CS clade</taxon>
        <taxon>Sphaeropleales</taxon>
        <taxon>Selenastraceae</taxon>
        <taxon>Raphidocelis</taxon>
    </lineage>
</organism>
<dbReference type="Gene3D" id="3.10.450.50">
    <property type="match status" value="1"/>
</dbReference>
<dbReference type="AlphaFoldDB" id="A0A2V0P6R6"/>
<comment type="caution">
    <text evidence="1">The sequence shown here is derived from an EMBL/GenBank/DDBJ whole genome shotgun (WGS) entry which is preliminary data.</text>
</comment>
<accession>A0A2V0P6R6</accession>
<dbReference type="InParanoid" id="A0A2V0P6R6"/>
<sequence>MAMVFTARAVRRAAVRAPPPSTARRPVVARRAAPVLAPARPGRGTAAVRVVAFRDVHREEMIVKMGNGLINSWFKGIRDGPDTVRDALATTLDDSVRYASHAVVKNVEGQGPEFIAKHMAQERARMKVLDWRVIASAACSQDDTFFALVEVKYASKSAKSDKPLVAYKVFEADVMYDDTALRALCIHERGQLMPEEVMGIASIDSAQRLCTAVPFPEADVTPYPKGLDNETVLKNTRAWCQARSSGQQEGILDQVLDPSFRLWDAYGMLPVICDRRKTPDACTVRYADVKDIIRQTKENYAIRCTQLDCAVSADRSVALQHWRSVVTPKAGGKPFTIDGVEVDVFGPDGKIKDIWLFRDPMDHEKAALEGGA</sequence>
<name>A0A2V0P6R6_9CHLO</name>
<dbReference type="EMBL" id="BDRX01000066">
    <property type="protein sequence ID" value="GBF95564.1"/>
    <property type="molecule type" value="Genomic_DNA"/>
</dbReference>
<gene>
    <name evidence="1" type="ORF">Rsub_08545</name>
</gene>
<keyword evidence="2" id="KW-1185">Reference proteome</keyword>
<evidence type="ECO:0008006" key="3">
    <source>
        <dbReference type="Google" id="ProtNLM"/>
    </source>
</evidence>
<proteinExistence type="predicted"/>
<dbReference type="OrthoDB" id="539050at2759"/>
<protein>
    <recommendedName>
        <fullName evidence="3">SnoaL-like domain-containing protein</fullName>
    </recommendedName>
</protein>
<dbReference type="SUPFAM" id="SSF54427">
    <property type="entry name" value="NTF2-like"/>
    <property type="match status" value="1"/>
</dbReference>
<reference evidence="1 2" key="1">
    <citation type="journal article" date="2018" name="Sci. Rep.">
        <title>Raphidocelis subcapitata (=Pseudokirchneriella subcapitata) provides an insight into genome evolution and environmental adaptations in the Sphaeropleales.</title>
        <authorList>
            <person name="Suzuki S."/>
            <person name="Yamaguchi H."/>
            <person name="Nakajima N."/>
            <person name="Kawachi M."/>
        </authorList>
    </citation>
    <scope>NUCLEOTIDE SEQUENCE [LARGE SCALE GENOMIC DNA]</scope>
    <source>
        <strain evidence="1 2">NIES-35</strain>
    </source>
</reference>
<dbReference type="InterPro" id="IPR032710">
    <property type="entry name" value="NTF2-like_dom_sf"/>
</dbReference>
<dbReference type="Proteomes" id="UP000247498">
    <property type="component" value="Unassembled WGS sequence"/>
</dbReference>